<dbReference type="GO" id="GO:0005737">
    <property type="term" value="C:cytoplasm"/>
    <property type="evidence" value="ECO:0007669"/>
    <property type="project" value="TreeGrafter"/>
</dbReference>
<evidence type="ECO:0000256" key="3">
    <source>
        <dbReference type="ARBA" id="ARBA00022692"/>
    </source>
</evidence>
<comment type="similarity">
    <text evidence="2">Belongs to the CD36 family.</text>
</comment>
<proteinExistence type="inferred from homology"/>
<comment type="caution">
    <text evidence="8">The sequence shown here is derived from an EMBL/GenBank/DDBJ whole genome shotgun (WGS) entry which is preliminary data.</text>
</comment>
<reference evidence="8 9" key="1">
    <citation type="submission" date="2015-01" db="EMBL/GenBank/DDBJ databases">
        <title>Evolution of Trichinella species and genotypes.</title>
        <authorList>
            <person name="Korhonen P.K."/>
            <person name="Edoardo P."/>
            <person name="Giuseppe L.R."/>
            <person name="Gasser R.B."/>
        </authorList>
    </citation>
    <scope>NUCLEOTIDE SEQUENCE [LARGE SCALE GENOMIC DNA]</scope>
    <source>
        <strain evidence="8">ISS141</strain>
    </source>
</reference>
<dbReference type="GO" id="GO:0005044">
    <property type="term" value="F:scavenger receptor activity"/>
    <property type="evidence" value="ECO:0007669"/>
    <property type="project" value="TreeGrafter"/>
</dbReference>
<protein>
    <submittedName>
        <fullName evidence="8">Sensory neuron membrane protein 1</fullName>
    </submittedName>
</protein>
<dbReference type="GO" id="GO:0016020">
    <property type="term" value="C:membrane"/>
    <property type="evidence" value="ECO:0007669"/>
    <property type="project" value="UniProtKB-SubCell"/>
</dbReference>
<organism evidence="8 9">
    <name type="scientific">Trichinella pseudospiralis</name>
    <name type="common">Parasitic roundworm</name>
    <dbReference type="NCBI Taxonomy" id="6337"/>
    <lineage>
        <taxon>Eukaryota</taxon>
        <taxon>Metazoa</taxon>
        <taxon>Ecdysozoa</taxon>
        <taxon>Nematoda</taxon>
        <taxon>Enoplea</taxon>
        <taxon>Dorylaimia</taxon>
        <taxon>Trichinellida</taxon>
        <taxon>Trichinellidae</taxon>
        <taxon>Trichinella</taxon>
    </lineage>
</organism>
<name>A0A0V0YLE0_TRIPS</name>
<keyword evidence="4 7" id="KW-1133">Transmembrane helix</keyword>
<accession>A0A0V0YLE0</accession>
<evidence type="ECO:0000256" key="2">
    <source>
        <dbReference type="ARBA" id="ARBA00010532"/>
    </source>
</evidence>
<evidence type="ECO:0000256" key="6">
    <source>
        <dbReference type="ARBA" id="ARBA00023180"/>
    </source>
</evidence>
<comment type="subcellular location">
    <subcellularLocation>
        <location evidence="1">Membrane</location>
    </subcellularLocation>
</comment>
<dbReference type="EMBL" id="JYDU01000006">
    <property type="protein sequence ID" value="KRY00876.1"/>
    <property type="molecule type" value="Genomic_DNA"/>
</dbReference>
<dbReference type="Proteomes" id="UP000054815">
    <property type="component" value="Unassembled WGS sequence"/>
</dbReference>
<keyword evidence="3 7" id="KW-0812">Transmembrane</keyword>
<dbReference type="AlphaFoldDB" id="A0A0V0YLE0"/>
<evidence type="ECO:0000313" key="9">
    <source>
        <dbReference type="Proteomes" id="UP000054815"/>
    </source>
</evidence>
<evidence type="ECO:0000256" key="4">
    <source>
        <dbReference type="ARBA" id="ARBA00022989"/>
    </source>
</evidence>
<evidence type="ECO:0000256" key="7">
    <source>
        <dbReference type="SAM" id="Phobius"/>
    </source>
</evidence>
<evidence type="ECO:0000313" key="8">
    <source>
        <dbReference type="EMBL" id="KRY00876.1"/>
    </source>
</evidence>
<sequence>MDLHQKYLLAVACLGTIFLIVGISLVIVTPSYVHNAVWDAVLLENGSDTAKLWENPPYDMSLQIWFFNLTNADEVALAYAKPMLSKKEDARFRLTI</sequence>
<dbReference type="Pfam" id="PF01130">
    <property type="entry name" value="CD36"/>
    <property type="match status" value="1"/>
</dbReference>
<evidence type="ECO:0000256" key="5">
    <source>
        <dbReference type="ARBA" id="ARBA00023136"/>
    </source>
</evidence>
<dbReference type="PANTHER" id="PTHR11923:SF51">
    <property type="entry name" value="LYSOSOME MEMBRANE PROTEIN 2"/>
    <property type="match status" value="1"/>
</dbReference>
<evidence type="ECO:0000256" key="1">
    <source>
        <dbReference type="ARBA" id="ARBA00004370"/>
    </source>
</evidence>
<dbReference type="InterPro" id="IPR002159">
    <property type="entry name" value="CD36_fam"/>
</dbReference>
<gene>
    <name evidence="8" type="primary">Snmp1</name>
    <name evidence="8" type="ORF">T4E_4336</name>
</gene>
<keyword evidence="6" id="KW-0325">Glycoprotein</keyword>
<dbReference type="PANTHER" id="PTHR11923">
    <property type="entry name" value="SCAVENGER RECEPTOR CLASS B TYPE-1 SR-B1"/>
    <property type="match status" value="1"/>
</dbReference>
<feature type="transmembrane region" description="Helical" evidence="7">
    <location>
        <begin position="7"/>
        <end position="28"/>
    </location>
</feature>
<keyword evidence="5 7" id="KW-0472">Membrane</keyword>